<keyword evidence="2" id="KW-1185">Reference proteome</keyword>
<evidence type="ECO:0000313" key="2">
    <source>
        <dbReference type="Proteomes" id="UP000265520"/>
    </source>
</evidence>
<dbReference type="Proteomes" id="UP000265520">
    <property type="component" value="Unassembled WGS sequence"/>
</dbReference>
<dbReference type="EMBL" id="LXQA010313452">
    <property type="protein sequence ID" value="MCI43150.1"/>
    <property type="molecule type" value="Genomic_DNA"/>
</dbReference>
<reference evidence="1 2" key="1">
    <citation type="journal article" date="2018" name="Front. Plant Sci.">
        <title>Red Clover (Trifolium pratense) and Zigzag Clover (T. medium) - A Picture of Genomic Similarities and Differences.</title>
        <authorList>
            <person name="Dluhosova J."/>
            <person name="Istvanek J."/>
            <person name="Nedelnik J."/>
            <person name="Repkova J."/>
        </authorList>
    </citation>
    <scope>NUCLEOTIDE SEQUENCE [LARGE SCALE GENOMIC DNA]</scope>
    <source>
        <strain evidence="2">cv. 10/8</strain>
        <tissue evidence="1">Leaf</tissue>
    </source>
</reference>
<proteinExistence type="predicted"/>
<accession>A0A392S572</accession>
<name>A0A392S572_9FABA</name>
<evidence type="ECO:0000313" key="1">
    <source>
        <dbReference type="EMBL" id="MCI43150.1"/>
    </source>
</evidence>
<comment type="caution">
    <text evidence="1">The sequence shown here is derived from an EMBL/GenBank/DDBJ whole genome shotgun (WGS) entry which is preliminary data.</text>
</comment>
<protein>
    <submittedName>
        <fullName evidence="1">Uncharacterized protein</fullName>
    </submittedName>
</protein>
<sequence>MGETRFPQTAPLILLDQNSDRVRRCSVQAPVGAEGEKLRGVEET</sequence>
<dbReference type="AlphaFoldDB" id="A0A392S572"/>
<organism evidence="1 2">
    <name type="scientific">Trifolium medium</name>
    <dbReference type="NCBI Taxonomy" id="97028"/>
    <lineage>
        <taxon>Eukaryota</taxon>
        <taxon>Viridiplantae</taxon>
        <taxon>Streptophyta</taxon>
        <taxon>Embryophyta</taxon>
        <taxon>Tracheophyta</taxon>
        <taxon>Spermatophyta</taxon>
        <taxon>Magnoliopsida</taxon>
        <taxon>eudicotyledons</taxon>
        <taxon>Gunneridae</taxon>
        <taxon>Pentapetalae</taxon>
        <taxon>rosids</taxon>
        <taxon>fabids</taxon>
        <taxon>Fabales</taxon>
        <taxon>Fabaceae</taxon>
        <taxon>Papilionoideae</taxon>
        <taxon>50 kb inversion clade</taxon>
        <taxon>NPAAA clade</taxon>
        <taxon>Hologalegina</taxon>
        <taxon>IRL clade</taxon>
        <taxon>Trifolieae</taxon>
        <taxon>Trifolium</taxon>
    </lineage>
</organism>
<feature type="non-terminal residue" evidence="1">
    <location>
        <position position="44"/>
    </location>
</feature>